<dbReference type="Proteomes" id="UP000292702">
    <property type="component" value="Unassembled WGS sequence"/>
</dbReference>
<evidence type="ECO:0000313" key="2">
    <source>
        <dbReference type="EMBL" id="TCD64685.1"/>
    </source>
</evidence>
<evidence type="ECO:0000256" key="1">
    <source>
        <dbReference type="SAM" id="SignalP"/>
    </source>
</evidence>
<dbReference type="EMBL" id="RWJN01000222">
    <property type="protein sequence ID" value="TCD64685.1"/>
    <property type="molecule type" value="Genomic_DNA"/>
</dbReference>
<accession>A0A4R0RG98</accession>
<keyword evidence="3" id="KW-1185">Reference proteome</keyword>
<reference evidence="2 3" key="1">
    <citation type="submission" date="2018-11" db="EMBL/GenBank/DDBJ databases">
        <title>Genome assembly of Steccherinum ochraceum LE-BIN_3174, the white-rot fungus of the Steccherinaceae family (The Residual Polyporoid clade, Polyporales, Basidiomycota).</title>
        <authorList>
            <person name="Fedorova T.V."/>
            <person name="Glazunova O.A."/>
            <person name="Landesman E.O."/>
            <person name="Moiseenko K.V."/>
            <person name="Psurtseva N.V."/>
            <person name="Savinova O.S."/>
            <person name="Shakhova N.V."/>
            <person name="Tyazhelova T.V."/>
            <person name="Vasina D.V."/>
        </authorList>
    </citation>
    <scope>NUCLEOTIDE SEQUENCE [LARGE SCALE GENOMIC DNA]</scope>
    <source>
        <strain evidence="2 3">LE-BIN_3174</strain>
    </source>
</reference>
<comment type="caution">
    <text evidence="2">The sequence shown here is derived from an EMBL/GenBank/DDBJ whole genome shotgun (WGS) entry which is preliminary data.</text>
</comment>
<gene>
    <name evidence="2" type="ORF">EIP91_003799</name>
</gene>
<dbReference type="AlphaFoldDB" id="A0A4R0RG98"/>
<sequence length="248" mass="26106">MYSPAVIALALATAAITASSAPLSARGPVPDDSGALDTGLIKDAVNIGSDVINGISQVKSAVDANKQQRRYDTEELLARASSTADKVGLAGDIVDIGNGIVQGAEGIKNLFTGKREEPTVDDSGALDIGKIISGILKREDIESTVAREVRIPGLKKIGPAPRDDSNASGALNFGKIISGILKREDASGALNVGKIISGILKRDHAVEERRDWLCPNACEWEEELTVMLRAVAAPLPSTRLPEKCYRAP</sequence>
<proteinExistence type="predicted"/>
<feature type="chain" id="PRO_5020276959" evidence="1">
    <location>
        <begin position="21"/>
        <end position="248"/>
    </location>
</feature>
<organism evidence="2 3">
    <name type="scientific">Steccherinum ochraceum</name>
    <dbReference type="NCBI Taxonomy" id="92696"/>
    <lineage>
        <taxon>Eukaryota</taxon>
        <taxon>Fungi</taxon>
        <taxon>Dikarya</taxon>
        <taxon>Basidiomycota</taxon>
        <taxon>Agaricomycotina</taxon>
        <taxon>Agaricomycetes</taxon>
        <taxon>Polyporales</taxon>
        <taxon>Steccherinaceae</taxon>
        <taxon>Steccherinum</taxon>
    </lineage>
</organism>
<evidence type="ECO:0000313" key="3">
    <source>
        <dbReference type="Proteomes" id="UP000292702"/>
    </source>
</evidence>
<protein>
    <submittedName>
        <fullName evidence="2">Uncharacterized protein</fullName>
    </submittedName>
</protein>
<name>A0A4R0RG98_9APHY</name>
<feature type="signal peptide" evidence="1">
    <location>
        <begin position="1"/>
        <end position="20"/>
    </location>
</feature>
<dbReference type="OrthoDB" id="2787798at2759"/>
<keyword evidence="1" id="KW-0732">Signal</keyword>